<dbReference type="SMR" id="A0A0H2XD15"/>
<sequence length="122" mass="13284">MRLCAYLVIADFLSRAGAAQCEQAQFRTRTHHERRGQCRPVALDDGDMTMLTPHELSTLLCIARSPEDVDMADPEFVSLVEMGLAMAMAAGRSIVPGASLTPRGRELVERIACAKAAAVQRI</sequence>
<dbReference type="EMBL" id="CP000011">
    <property type="protein sequence ID" value="AAY59094.1"/>
    <property type="molecule type" value="Genomic_DNA"/>
</dbReference>
<evidence type="ECO:0000313" key="2">
    <source>
        <dbReference type="Proteomes" id="UP000006693"/>
    </source>
</evidence>
<protein>
    <submittedName>
        <fullName evidence="1">Uncharacterized protein</fullName>
    </submittedName>
</protein>
<dbReference type="HOGENOM" id="CLU_2022380_0_0_4"/>
<keyword evidence="2" id="KW-1185">Reference proteome</keyword>
<dbReference type="KEGG" id="bma:BMAA0618"/>
<reference evidence="1 2" key="1">
    <citation type="journal article" date="2004" name="Proc. Natl. Acad. Sci. U.S.A.">
        <title>Structural flexibility in the Burkholderia mallei genome.</title>
        <authorList>
            <person name="Nierman W.C."/>
            <person name="DeShazer D."/>
            <person name="Kim H.S."/>
            <person name="Tettelin H."/>
            <person name="Nelson K.E."/>
            <person name="Feldblyum T."/>
            <person name="Ulrich R.L."/>
            <person name="Ronning C.M."/>
            <person name="Brinkac L.M."/>
            <person name="Daugherty S.C."/>
            <person name="Davidsen T.D."/>
            <person name="Deboy R.T."/>
            <person name="Dimitrov G."/>
            <person name="Dodson R.J."/>
            <person name="Durkin A.S."/>
            <person name="Gwinn M.L."/>
            <person name="Haft D.H."/>
            <person name="Khouri H."/>
            <person name="Kolonay J.F."/>
            <person name="Madupu R."/>
            <person name="Mohammoud Y."/>
            <person name="Nelson W.C."/>
            <person name="Radune D."/>
            <person name="Romero C.M."/>
            <person name="Sarria S."/>
            <person name="Selengut J."/>
            <person name="Shamblin C."/>
            <person name="Sullivan S.A."/>
            <person name="White O."/>
            <person name="Yu Y."/>
            <person name="Zafar N."/>
            <person name="Zhou L."/>
            <person name="Fraser C.M."/>
        </authorList>
    </citation>
    <scope>NUCLEOTIDE SEQUENCE [LARGE SCALE GENOMIC DNA]</scope>
    <source>
        <strain evidence="1 2">ATCC 23344</strain>
    </source>
</reference>
<dbReference type="Proteomes" id="UP000006693">
    <property type="component" value="Chromosome 2"/>
</dbReference>
<dbReference type="AlphaFoldDB" id="A0A0H2XD15"/>
<gene>
    <name evidence="1" type="ordered locus">BMAA0618</name>
</gene>
<evidence type="ECO:0000313" key="1">
    <source>
        <dbReference type="EMBL" id="AAY59094.1"/>
    </source>
</evidence>
<accession>A0A0H2XD15</accession>
<proteinExistence type="predicted"/>
<dbReference type="PATRIC" id="fig|243160.12.peg.4125"/>
<organism evidence="1 2">
    <name type="scientific">Burkholderia mallei (strain ATCC 23344)</name>
    <dbReference type="NCBI Taxonomy" id="243160"/>
    <lineage>
        <taxon>Bacteria</taxon>
        <taxon>Pseudomonadati</taxon>
        <taxon>Pseudomonadota</taxon>
        <taxon>Betaproteobacteria</taxon>
        <taxon>Burkholderiales</taxon>
        <taxon>Burkholderiaceae</taxon>
        <taxon>Burkholderia</taxon>
        <taxon>pseudomallei group</taxon>
    </lineage>
</organism>
<name>A0A0H2XD15_BURMA</name>